<evidence type="ECO:0000256" key="1">
    <source>
        <dbReference type="ARBA" id="ARBA00022734"/>
    </source>
</evidence>
<evidence type="ECO:0000256" key="2">
    <source>
        <dbReference type="RuleBase" id="RU102079"/>
    </source>
</evidence>
<dbReference type="OrthoDB" id="6251307at2759"/>
<evidence type="ECO:0000313" key="6">
    <source>
        <dbReference type="Proteomes" id="UP000801492"/>
    </source>
</evidence>
<dbReference type="Proteomes" id="UP000801492">
    <property type="component" value="Unassembled WGS sequence"/>
</dbReference>
<name>A0A8K0G8G5_IGNLU</name>
<dbReference type="Pfam" id="PF00337">
    <property type="entry name" value="Gal-bind_lectin"/>
    <property type="match status" value="1"/>
</dbReference>
<dbReference type="EMBL" id="VTPC01068605">
    <property type="protein sequence ID" value="KAF2889288.1"/>
    <property type="molecule type" value="Genomic_DNA"/>
</dbReference>
<feature type="region of interest" description="Disordered" evidence="3">
    <location>
        <begin position="122"/>
        <end position="149"/>
    </location>
</feature>
<reference evidence="5" key="1">
    <citation type="submission" date="2019-08" db="EMBL/GenBank/DDBJ databases">
        <title>The genome of the North American firefly Photinus pyralis.</title>
        <authorList>
            <consortium name="Photinus pyralis genome working group"/>
            <person name="Fallon T.R."/>
            <person name="Sander Lower S.E."/>
            <person name="Weng J.-K."/>
        </authorList>
    </citation>
    <scope>NUCLEOTIDE SEQUENCE</scope>
    <source>
        <strain evidence="5">TRF0915ILg1</strain>
        <tissue evidence="5">Whole body</tissue>
    </source>
</reference>
<comment type="caution">
    <text evidence="5">The sequence shown here is derived from an EMBL/GenBank/DDBJ whole genome shotgun (WGS) entry which is preliminary data.</text>
</comment>
<dbReference type="GO" id="GO:0030246">
    <property type="term" value="F:carbohydrate binding"/>
    <property type="evidence" value="ECO:0007669"/>
    <property type="project" value="UniProtKB-UniRule"/>
</dbReference>
<organism evidence="5 6">
    <name type="scientific">Ignelater luminosus</name>
    <name type="common">Cucubano</name>
    <name type="synonym">Pyrophorus luminosus</name>
    <dbReference type="NCBI Taxonomy" id="2038154"/>
    <lineage>
        <taxon>Eukaryota</taxon>
        <taxon>Metazoa</taxon>
        <taxon>Ecdysozoa</taxon>
        <taxon>Arthropoda</taxon>
        <taxon>Hexapoda</taxon>
        <taxon>Insecta</taxon>
        <taxon>Pterygota</taxon>
        <taxon>Neoptera</taxon>
        <taxon>Endopterygota</taxon>
        <taxon>Coleoptera</taxon>
        <taxon>Polyphaga</taxon>
        <taxon>Elateriformia</taxon>
        <taxon>Elateroidea</taxon>
        <taxon>Elateridae</taxon>
        <taxon>Agrypninae</taxon>
        <taxon>Pyrophorini</taxon>
        <taxon>Ignelater</taxon>
    </lineage>
</organism>
<gene>
    <name evidence="5" type="ORF">ILUMI_16885</name>
</gene>
<protein>
    <recommendedName>
        <fullName evidence="2">Galectin</fullName>
    </recommendedName>
</protein>
<dbReference type="SUPFAM" id="SSF49899">
    <property type="entry name" value="Concanavalin A-like lectins/glucanases"/>
    <property type="match status" value="1"/>
</dbReference>
<dbReference type="InterPro" id="IPR013320">
    <property type="entry name" value="ConA-like_dom_sf"/>
</dbReference>
<sequence length="149" mass="16699">MYKYSRFNINLQCGPQTAPQDDIALHMSVRLLEGHVVLNSLQHGIWNEEQRNLALPIKRAERFEIILTCEFNHYKVAINGRHYCEFPQQIHYDRVSHLAIDGDVSIVQISYESSTFAGIGGASSSNVPPVKNPAASTKMQPPSYEAAIS</sequence>
<dbReference type="SMART" id="SM00276">
    <property type="entry name" value="GLECT"/>
    <property type="match status" value="1"/>
</dbReference>
<dbReference type="InterPro" id="IPR044156">
    <property type="entry name" value="Galectin-like"/>
</dbReference>
<dbReference type="PROSITE" id="PS51304">
    <property type="entry name" value="GALECTIN"/>
    <property type="match status" value="1"/>
</dbReference>
<dbReference type="CDD" id="cd00070">
    <property type="entry name" value="GLECT"/>
    <property type="match status" value="1"/>
</dbReference>
<accession>A0A8K0G8G5</accession>
<evidence type="ECO:0000256" key="3">
    <source>
        <dbReference type="SAM" id="MobiDB-lite"/>
    </source>
</evidence>
<evidence type="ECO:0000313" key="5">
    <source>
        <dbReference type="EMBL" id="KAF2889288.1"/>
    </source>
</evidence>
<dbReference type="SMART" id="SM00908">
    <property type="entry name" value="Gal-bind_lectin"/>
    <property type="match status" value="1"/>
</dbReference>
<evidence type="ECO:0000259" key="4">
    <source>
        <dbReference type="PROSITE" id="PS51304"/>
    </source>
</evidence>
<dbReference type="Gene3D" id="2.60.120.200">
    <property type="match status" value="1"/>
</dbReference>
<keyword evidence="6" id="KW-1185">Reference proteome</keyword>
<dbReference type="AlphaFoldDB" id="A0A8K0G8G5"/>
<dbReference type="GO" id="GO:0016936">
    <property type="term" value="F:galactoside binding"/>
    <property type="evidence" value="ECO:0007669"/>
    <property type="project" value="TreeGrafter"/>
</dbReference>
<dbReference type="InterPro" id="IPR001079">
    <property type="entry name" value="Galectin_CRD"/>
</dbReference>
<feature type="non-terminal residue" evidence="5">
    <location>
        <position position="149"/>
    </location>
</feature>
<dbReference type="PANTHER" id="PTHR11346:SF176">
    <property type="entry name" value="32 KDA BETA-GALACTOSIDE-BINDING LECTIN LEC-3"/>
    <property type="match status" value="1"/>
</dbReference>
<keyword evidence="1 2" id="KW-0430">Lectin</keyword>
<feature type="domain" description="Galectin" evidence="4">
    <location>
        <begin position="1"/>
        <end position="112"/>
    </location>
</feature>
<proteinExistence type="predicted"/>
<dbReference type="PANTHER" id="PTHR11346">
    <property type="entry name" value="GALECTIN"/>
    <property type="match status" value="1"/>
</dbReference>